<dbReference type="InterPro" id="IPR003593">
    <property type="entry name" value="AAA+_ATPase"/>
</dbReference>
<keyword evidence="3 5" id="KW-0067">ATP-binding</keyword>
<dbReference type="SMART" id="SM00382">
    <property type="entry name" value="AAA"/>
    <property type="match status" value="1"/>
</dbReference>
<dbReference type="PANTHER" id="PTHR43423:SF1">
    <property type="entry name" value="ABC TRANSPORTER I FAMILY MEMBER 17"/>
    <property type="match status" value="1"/>
</dbReference>
<dbReference type="Gene3D" id="3.40.50.300">
    <property type="entry name" value="P-loop containing nucleotide triphosphate hydrolases"/>
    <property type="match status" value="1"/>
</dbReference>
<dbReference type="RefSeq" id="WP_285933570.1">
    <property type="nucleotide sequence ID" value="NZ_JASTZU010000058.1"/>
</dbReference>
<feature type="domain" description="ABC transporter" evidence="4">
    <location>
        <begin position="2"/>
        <end position="212"/>
    </location>
</feature>
<dbReference type="CDD" id="cd03228">
    <property type="entry name" value="ABCC_MRP_Like"/>
    <property type="match status" value="1"/>
</dbReference>
<dbReference type="InterPro" id="IPR027417">
    <property type="entry name" value="P-loop_NTPase"/>
</dbReference>
<organism evidence="5 6">
    <name type="scientific">Aquibacillus rhizosphaerae</name>
    <dbReference type="NCBI Taxonomy" id="3051431"/>
    <lineage>
        <taxon>Bacteria</taxon>
        <taxon>Bacillati</taxon>
        <taxon>Bacillota</taxon>
        <taxon>Bacilli</taxon>
        <taxon>Bacillales</taxon>
        <taxon>Bacillaceae</taxon>
        <taxon>Aquibacillus</taxon>
    </lineage>
</organism>
<gene>
    <name evidence="5" type="ORF">QQS35_17760</name>
</gene>
<evidence type="ECO:0000259" key="4">
    <source>
        <dbReference type="PROSITE" id="PS50893"/>
    </source>
</evidence>
<keyword evidence="1" id="KW-0813">Transport</keyword>
<dbReference type="Pfam" id="PF00005">
    <property type="entry name" value="ABC_tran"/>
    <property type="match status" value="1"/>
</dbReference>
<accession>A0ABT7L8V4</accession>
<dbReference type="InterPro" id="IPR017871">
    <property type="entry name" value="ABC_transporter-like_CS"/>
</dbReference>
<keyword evidence="2" id="KW-0547">Nucleotide-binding</keyword>
<evidence type="ECO:0000256" key="2">
    <source>
        <dbReference type="ARBA" id="ARBA00022741"/>
    </source>
</evidence>
<evidence type="ECO:0000313" key="6">
    <source>
        <dbReference type="Proteomes" id="UP001235343"/>
    </source>
</evidence>
<evidence type="ECO:0000256" key="3">
    <source>
        <dbReference type="ARBA" id="ARBA00022840"/>
    </source>
</evidence>
<name>A0ABT7L8V4_9BACI</name>
<dbReference type="SUPFAM" id="SSF52540">
    <property type="entry name" value="P-loop containing nucleoside triphosphate hydrolases"/>
    <property type="match status" value="1"/>
</dbReference>
<dbReference type="GO" id="GO:0005524">
    <property type="term" value="F:ATP binding"/>
    <property type="evidence" value="ECO:0007669"/>
    <property type="project" value="UniProtKB-KW"/>
</dbReference>
<dbReference type="EMBL" id="JASTZU010000058">
    <property type="protein sequence ID" value="MDL4842288.1"/>
    <property type="molecule type" value="Genomic_DNA"/>
</dbReference>
<dbReference type="InterPro" id="IPR003439">
    <property type="entry name" value="ABC_transporter-like_ATP-bd"/>
</dbReference>
<evidence type="ECO:0000313" key="5">
    <source>
        <dbReference type="EMBL" id="MDL4842288.1"/>
    </source>
</evidence>
<dbReference type="Proteomes" id="UP001235343">
    <property type="component" value="Unassembled WGS sequence"/>
</dbReference>
<dbReference type="PANTHER" id="PTHR43423">
    <property type="entry name" value="ABC TRANSPORTER I FAMILY MEMBER 17"/>
    <property type="match status" value="1"/>
</dbReference>
<dbReference type="PROSITE" id="PS50893">
    <property type="entry name" value="ABC_TRANSPORTER_2"/>
    <property type="match status" value="1"/>
</dbReference>
<reference evidence="5 6" key="1">
    <citation type="submission" date="2023-06" db="EMBL/GenBank/DDBJ databases">
        <title>Aquibacillus rhizosphaerae LR5S19.</title>
        <authorList>
            <person name="Sun J.-Q."/>
        </authorList>
    </citation>
    <scope>NUCLEOTIDE SEQUENCE [LARGE SCALE GENOMIC DNA]</scope>
    <source>
        <strain evidence="5 6">LR5S19</strain>
    </source>
</reference>
<evidence type="ECO:0000256" key="1">
    <source>
        <dbReference type="ARBA" id="ARBA00022448"/>
    </source>
</evidence>
<keyword evidence="6" id="KW-1185">Reference proteome</keyword>
<sequence length="212" mass="24039">MFIIKSLNYKDILQIRNVEIHTGKVTTLFGESGSGKSTLLKLLNRLISPDQGTLLYENKPIGEFDPVLLRREVVMLSQAPAIFEGSVRDNLLIGLKFSEKESVTDNKLLKILKEMKLKKGLDDEADKLSGGEKQRIALARVLLMEAKAYLIDEPTSALDEDTEKRVMDYFIEHSKAKSKTIVMVTHSREIAQRYSDQILDMKNINQKRSLSV</sequence>
<comment type="caution">
    <text evidence="5">The sequence shown here is derived from an EMBL/GenBank/DDBJ whole genome shotgun (WGS) entry which is preliminary data.</text>
</comment>
<proteinExistence type="predicted"/>
<dbReference type="PROSITE" id="PS00211">
    <property type="entry name" value="ABC_TRANSPORTER_1"/>
    <property type="match status" value="1"/>
</dbReference>
<protein>
    <submittedName>
        <fullName evidence="5">ATP-binding cassette domain-containing protein</fullName>
    </submittedName>
</protein>